<evidence type="ECO:0000256" key="1">
    <source>
        <dbReference type="SAM" id="Phobius"/>
    </source>
</evidence>
<organism evidence="2 3">
    <name type="scientific">Theileria orientalis</name>
    <dbReference type="NCBI Taxonomy" id="68886"/>
    <lineage>
        <taxon>Eukaryota</taxon>
        <taxon>Sar</taxon>
        <taxon>Alveolata</taxon>
        <taxon>Apicomplexa</taxon>
        <taxon>Aconoidasida</taxon>
        <taxon>Piroplasmida</taxon>
        <taxon>Theileriidae</taxon>
        <taxon>Theileria</taxon>
    </lineage>
</organism>
<dbReference type="OrthoDB" id="366026at2759"/>
<evidence type="ECO:0000313" key="2">
    <source>
        <dbReference type="EMBL" id="UKJ88180.2"/>
    </source>
</evidence>
<evidence type="ECO:0000313" key="3">
    <source>
        <dbReference type="Proteomes" id="UP000244803"/>
    </source>
</evidence>
<reference evidence="2" key="1">
    <citation type="submission" date="2022-07" db="EMBL/GenBank/DDBJ databases">
        <title>Evaluation of T. orientalis genome assembly methods using nanopore sequencing and analysis of variation between genomes.</title>
        <authorList>
            <person name="Yam J."/>
            <person name="Micallef M.L."/>
            <person name="Liu M."/>
            <person name="Djordjevic S.P."/>
            <person name="Bogema D.R."/>
            <person name="Jenkins C."/>
        </authorList>
    </citation>
    <scope>NUCLEOTIDE SEQUENCE</scope>
    <source>
        <strain evidence="2">Fish Creek</strain>
    </source>
</reference>
<dbReference type="Proteomes" id="UP000244803">
    <property type="component" value="Chromosome 1"/>
</dbReference>
<protein>
    <submittedName>
        <fullName evidence="2">Uncharacterized protein</fullName>
    </submittedName>
</protein>
<gene>
    <name evidence="2" type="ORF">MACJ_000624</name>
</gene>
<keyword evidence="1" id="KW-0812">Transmembrane</keyword>
<feature type="transmembrane region" description="Helical" evidence="1">
    <location>
        <begin position="955"/>
        <end position="973"/>
    </location>
</feature>
<keyword evidence="1" id="KW-1133">Transmembrane helix</keyword>
<dbReference type="AlphaFoldDB" id="A0A976M4D4"/>
<dbReference type="EMBL" id="CP056065">
    <property type="protein sequence ID" value="UKJ88180.2"/>
    <property type="molecule type" value="Genomic_DNA"/>
</dbReference>
<keyword evidence="1" id="KW-0472">Membrane</keyword>
<accession>A0A976M4D4</accession>
<sequence>MVAVSRRQVPPWEQWSRIAYRRWKDGKNKNFGGIKHLYSSFKVYERTVAAIKDGTTHERLVATQLDKNGQKGNILCSEALDEFGERLRPCITDIGVRFQQLSHAPLESYQGRLCLSILKSTVSAIPYIPTDSIFKLLVSYSKVVNSLVYLPREGNVCTKFNLKLSSRETCKKLFGCLEERRFKVNSDNACSLIESYTRLCAGFGQDSETMCKIYKDSIELITTGRVILQMRELDKLLLLFGRMGIYNKDFVEHYSSKIARSFGDCAENQIGNFCRYMSKVPYIESEPSESHIDLLKQRGGSKGTPRIAGMANREYVKRLPRHYTKILLNRRSYDFVPKVDYSKNLSDEEQKTVLKGWDFKNSKFIKTLDRRLPYVLHQYTYFNLIDVAEMYYIYDLRSDLAPRFATELWKYSYTLKYGYPLKSLVVLSCLKLGDALTYGRLIRNIPATLTFNWCPDLVAEALIACGSLGIKKSSIYNKLAEYLQSRVVYFKNANMLCRIFESLGMARVPQYGLYYQMITLAESFPDWLHLKHLVHIAKSCSAVGIMENRMFNLITSSLSQVSECTVSELVPIIKLSCEVKLRPDESQDFYRFIVHFLESIRANEEISYEELVELLGGMVTIQARTSQVEQLAVKVLGRRKDGIDVVKILKYFSILGRIESKELLQIIEEQIEKKIKDCDEYDLSSLIWDMVSVGYHLYSDIVLKVVRKFTQLKPKHFNTHLLTVVASLIRLSSGSDAAWKDFLKIVDEYKDLSWSRSEESAKMIKSVASMIKDSRTFVQQFPYTIDITALYGNIDGTDVCGSNIRVESPSNGGNEWPYVTEVTDKVQQPCFTYGTDDSRNDVALFYYDSKQNPFVLHIRADGTHEHHFNFYYQTRRRILQSRGWKDTLIQMWVDRFYEKYKYTTSEIHLPVPEKTGEEHECGIDRLSKILPNGYFNIDLFREDPVDLKYLRRKGFIFLSLGVLAFALSLYMIYHCQRASCSDCLENLDKFPCDSCKSAFRDHTPSPERFGLWIPRKLLTYLQHSDVNTCSPTYCVYNNVWASSTHYEKCYYSTLAFNTFLWLLAMRIVRWLAMLCFKHSLPAVIPED</sequence>
<proteinExistence type="predicted"/>
<name>A0A976M4D4_THEOR</name>